<evidence type="ECO:0000256" key="15">
    <source>
        <dbReference type="ARBA" id="ARBA00022806"/>
    </source>
</evidence>
<keyword evidence="18" id="KW-0408">Iron</keyword>
<evidence type="ECO:0000256" key="26">
    <source>
        <dbReference type="ARBA" id="ARBA00047995"/>
    </source>
</evidence>
<dbReference type="CTD" id="1763"/>
<comment type="subcellular location">
    <subcellularLocation>
        <location evidence="3">Mitochondrion</location>
    </subcellularLocation>
    <subcellularLocation>
        <location evidence="2">Nucleus</location>
    </subcellularLocation>
</comment>
<evidence type="ECO:0000256" key="12">
    <source>
        <dbReference type="ARBA" id="ARBA00022759"/>
    </source>
</evidence>
<dbReference type="Pfam" id="PF13086">
    <property type="entry name" value="AAA_11"/>
    <property type="match status" value="2"/>
</dbReference>
<evidence type="ECO:0000256" key="14">
    <source>
        <dbReference type="ARBA" id="ARBA00022801"/>
    </source>
</evidence>
<evidence type="ECO:0000256" key="20">
    <source>
        <dbReference type="ARBA" id="ARBA00023125"/>
    </source>
</evidence>
<dbReference type="GO" id="GO:0033892">
    <property type="term" value="F:deoxyribonuclease (pyrimidine dimer) activity"/>
    <property type="evidence" value="ECO:0007669"/>
    <property type="project" value="Ensembl"/>
</dbReference>
<comment type="catalytic activity">
    <reaction evidence="26">
        <text>ATP + H2O = ADP + phosphate + H(+)</text>
        <dbReference type="Rhea" id="RHEA:13065"/>
        <dbReference type="ChEBI" id="CHEBI:15377"/>
        <dbReference type="ChEBI" id="CHEBI:15378"/>
        <dbReference type="ChEBI" id="CHEBI:30616"/>
        <dbReference type="ChEBI" id="CHEBI:43474"/>
        <dbReference type="ChEBI" id="CHEBI:456216"/>
        <dbReference type="EC" id="3.6.4.12"/>
    </reaction>
</comment>
<proteinExistence type="inferred from homology"/>
<keyword evidence="17" id="KW-0007">Acetylation</keyword>
<dbReference type="InterPro" id="IPR041679">
    <property type="entry name" value="DNA2/NAM7-like_C"/>
</dbReference>
<keyword evidence="14" id="KW-0378">Hydrolase</keyword>
<comment type="subunit">
    <text evidence="27">Interacts with BLM and WDHD1.</text>
</comment>
<dbReference type="InterPro" id="IPR027417">
    <property type="entry name" value="P-loop_NTPase"/>
</dbReference>
<evidence type="ECO:0000256" key="10">
    <source>
        <dbReference type="ARBA" id="ARBA00022723"/>
    </source>
</evidence>
<dbReference type="GO" id="GO:0017116">
    <property type="term" value="F:single-stranded DNA helicase activity"/>
    <property type="evidence" value="ECO:0007669"/>
    <property type="project" value="Ensembl"/>
</dbReference>
<dbReference type="CDD" id="cd22318">
    <property type="entry name" value="DNA2_N-like"/>
    <property type="match status" value="1"/>
</dbReference>
<evidence type="ECO:0000256" key="11">
    <source>
        <dbReference type="ARBA" id="ARBA00022741"/>
    </source>
</evidence>
<dbReference type="PANTHER" id="PTHR36531">
    <property type="entry name" value="CRISPR-ASSOCIATED EXONUCLEASE CAS4"/>
    <property type="match status" value="1"/>
</dbReference>
<evidence type="ECO:0000313" key="33">
    <source>
        <dbReference type="RefSeq" id="XP_053744508.1"/>
    </source>
</evidence>
<dbReference type="FunFam" id="3.40.50.300:FF:000915">
    <property type="entry name" value="DNA replication ATP-dependent helicase/nuclease DNA2"/>
    <property type="match status" value="1"/>
</dbReference>
<keyword evidence="9" id="KW-0540">Nuclease</keyword>
<keyword evidence="20" id="KW-0238">DNA-binding</keyword>
<evidence type="ECO:0000256" key="21">
    <source>
        <dbReference type="ARBA" id="ARBA00023128"/>
    </source>
</evidence>
<dbReference type="GO" id="GO:0017108">
    <property type="term" value="F:5'-flap endonuclease activity"/>
    <property type="evidence" value="ECO:0007669"/>
    <property type="project" value="Ensembl"/>
</dbReference>
<keyword evidence="7" id="KW-0004">4Fe-4S</keyword>
<dbReference type="GO" id="GO:0043139">
    <property type="term" value="F:5'-3' DNA helicase activity"/>
    <property type="evidence" value="ECO:0007669"/>
    <property type="project" value="Ensembl"/>
</dbReference>
<dbReference type="FunFam" id="3.40.50.300:FF:000789">
    <property type="entry name" value="DNA replication ATP-dependent helicase/nuclease DNA2"/>
    <property type="match status" value="1"/>
</dbReference>
<keyword evidence="10" id="KW-0479">Metal-binding</keyword>
<dbReference type="GO" id="GO:0051539">
    <property type="term" value="F:4 iron, 4 sulfur cluster binding"/>
    <property type="evidence" value="ECO:0007669"/>
    <property type="project" value="UniProtKB-KW"/>
</dbReference>
<dbReference type="Gene3D" id="3.90.320.10">
    <property type="match status" value="1"/>
</dbReference>
<comment type="similarity">
    <text evidence="4">Belongs to the DNA2/NAM7 helicase family.</text>
</comment>
<evidence type="ECO:0000256" key="24">
    <source>
        <dbReference type="ARBA" id="ARBA00023268"/>
    </source>
</evidence>
<dbReference type="GO" id="GO:0046872">
    <property type="term" value="F:metal ion binding"/>
    <property type="evidence" value="ECO:0007669"/>
    <property type="project" value="UniProtKB-KW"/>
</dbReference>
<dbReference type="Proteomes" id="UP001165780">
    <property type="component" value="Unplaced"/>
</dbReference>
<dbReference type="GO" id="GO:0042645">
    <property type="term" value="C:mitochondrial nucleoid"/>
    <property type="evidence" value="ECO:0007669"/>
    <property type="project" value="Ensembl"/>
</dbReference>
<evidence type="ECO:0000256" key="9">
    <source>
        <dbReference type="ARBA" id="ARBA00022722"/>
    </source>
</evidence>
<dbReference type="GO" id="GO:0033567">
    <property type="term" value="P:DNA replication, Okazaki fragment processing"/>
    <property type="evidence" value="ECO:0007669"/>
    <property type="project" value="Ensembl"/>
</dbReference>
<keyword evidence="15 33" id="KW-0347">Helicase</keyword>
<dbReference type="GO" id="GO:0006264">
    <property type="term" value="P:mitochondrial DNA replication"/>
    <property type="evidence" value="ECO:0007669"/>
    <property type="project" value="Ensembl"/>
</dbReference>
<dbReference type="FunFam" id="3.40.50.300:FF:000721">
    <property type="entry name" value="DNA replication ATP-dependent helicase/nuclease DNA2"/>
    <property type="match status" value="1"/>
</dbReference>
<dbReference type="GO" id="GO:0006284">
    <property type="term" value="P:base-excision repair"/>
    <property type="evidence" value="ECO:0007669"/>
    <property type="project" value="Ensembl"/>
</dbReference>
<evidence type="ECO:0000256" key="18">
    <source>
        <dbReference type="ARBA" id="ARBA00023004"/>
    </source>
</evidence>
<keyword evidence="24" id="KW-0511">Multifunctional enzyme</keyword>
<dbReference type="EC" id="3.6.4.12" evidence="5"/>
<evidence type="ECO:0000256" key="3">
    <source>
        <dbReference type="ARBA" id="ARBA00004173"/>
    </source>
</evidence>
<dbReference type="GO" id="GO:0003677">
    <property type="term" value="F:DNA binding"/>
    <property type="evidence" value="ECO:0007669"/>
    <property type="project" value="UniProtKB-KW"/>
</dbReference>
<evidence type="ECO:0000259" key="30">
    <source>
        <dbReference type="Pfam" id="PF13087"/>
    </source>
</evidence>
<dbReference type="RefSeq" id="XP_053744508.1">
    <property type="nucleotide sequence ID" value="XM_053888533.1"/>
</dbReference>
<dbReference type="InterPro" id="IPR048459">
    <property type="entry name" value="DNA2_Rift"/>
</dbReference>
<dbReference type="Pfam" id="PF13087">
    <property type="entry name" value="AAA_12"/>
    <property type="match status" value="1"/>
</dbReference>
<dbReference type="GO" id="GO:0005654">
    <property type="term" value="C:nucleoplasm"/>
    <property type="evidence" value="ECO:0007669"/>
    <property type="project" value="Ensembl"/>
</dbReference>
<dbReference type="Gene3D" id="3.40.50.300">
    <property type="entry name" value="P-loop containing nucleotide triphosphate hydrolases"/>
    <property type="match status" value="2"/>
</dbReference>
<dbReference type="Pfam" id="PF08696">
    <property type="entry name" value="Dna2"/>
    <property type="match status" value="1"/>
</dbReference>
<keyword evidence="16" id="KW-0067">ATP-binding</keyword>
<comment type="cofactor">
    <cofactor evidence="1">
        <name>[4Fe-4S] cluster</name>
        <dbReference type="ChEBI" id="CHEBI:49883"/>
    </cofactor>
</comment>
<keyword evidence="11" id="KW-0547">Nucleotide-binding</keyword>
<dbReference type="FunFam" id="2.40.30.270:FF:000002">
    <property type="entry name" value="DNA replication ATP-dependent helicase/nuclease DNA2"/>
    <property type="match status" value="1"/>
</dbReference>
<evidence type="ECO:0000256" key="23">
    <source>
        <dbReference type="ARBA" id="ARBA00023242"/>
    </source>
</evidence>
<evidence type="ECO:0000256" key="4">
    <source>
        <dbReference type="ARBA" id="ARBA00007913"/>
    </source>
</evidence>
<dbReference type="SUPFAM" id="SSF52540">
    <property type="entry name" value="P-loop containing nucleoside triphosphate hydrolases"/>
    <property type="match status" value="1"/>
</dbReference>
<keyword evidence="32" id="KW-1185">Reference proteome</keyword>
<evidence type="ECO:0000256" key="8">
    <source>
        <dbReference type="ARBA" id="ARBA00022705"/>
    </source>
</evidence>
<evidence type="ECO:0000256" key="13">
    <source>
        <dbReference type="ARBA" id="ARBA00022763"/>
    </source>
</evidence>
<dbReference type="GO" id="GO:0016887">
    <property type="term" value="F:ATP hydrolysis activity"/>
    <property type="evidence" value="ECO:0007669"/>
    <property type="project" value="Ensembl"/>
</dbReference>
<evidence type="ECO:0000256" key="19">
    <source>
        <dbReference type="ARBA" id="ARBA00023014"/>
    </source>
</evidence>
<evidence type="ECO:0000256" key="22">
    <source>
        <dbReference type="ARBA" id="ARBA00023204"/>
    </source>
</evidence>
<accession>A0A9W2UDN8</accession>
<evidence type="ECO:0000256" key="25">
    <source>
        <dbReference type="ARBA" id="ARBA00032548"/>
    </source>
</evidence>
<dbReference type="GO" id="GO:0000781">
    <property type="term" value="C:chromosome, telomeric region"/>
    <property type="evidence" value="ECO:0007669"/>
    <property type="project" value="Ensembl"/>
</dbReference>
<dbReference type="InterPro" id="IPR014808">
    <property type="entry name" value="DNA_replication_fac_Dna2_N"/>
</dbReference>
<dbReference type="GO" id="GO:0005760">
    <property type="term" value="C:gamma DNA polymerase complex"/>
    <property type="evidence" value="ECO:0007669"/>
    <property type="project" value="Ensembl"/>
</dbReference>
<evidence type="ECO:0000259" key="28">
    <source>
        <dbReference type="Pfam" id="PF08696"/>
    </source>
</evidence>
<keyword evidence="12" id="KW-0255">Endonuclease</keyword>
<dbReference type="KEGG" id="ppad:109264332"/>
<keyword evidence="19" id="KW-0411">Iron-sulfur</keyword>
<dbReference type="InterPro" id="IPR041677">
    <property type="entry name" value="DNA2/NAM7_AAA_11"/>
</dbReference>
<dbReference type="GO" id="GO:0000729">
    <property type="term" value="P:DNA double-strand break processing"/>
    <property type="evidence" value="ECO:0007669"/>
    <property type="project" value="Ensembl"/>
</dbReference>
<dbReference type="GO" id="GO:0045740">
    <property type="term" value="P:positive regulation of DNA replication"/>
    <property type="evidence" value="ECO:0007669"/>
    <property type="project" value="Ensembl"/>
</dbReference>
<evidence type="ECO:0000256" key="16">
    <source>
        <dbReference type="ARBA" id="ARBA00022840"/>
    </source>
</evidence>
<dbReference type="GO" id="GO:0043504">
    <property type="term" value="P:mitochondrial DNA repair"/>
    <property type="evidence" value="ECO:0007669"/>
    <property type="project" value="Ensembl"/>
</dbReference>
<evidence type="ECO:0000259" key="29">
    <source>
        <dbReference type="Pfam" id="PF13086"/>
    </source>
</evidence>
<protein>
    <recommendedName>
        <fullName evidence="6">DNA replication ATP-dependent helicase/nuclease DNA2</fullName>
        <ecNumber evidence="5">3.6.4.12</ecNumber>
    </recommendedName>
    <alternativeName>
        <fullName evidence="25">DNA replication ATP-dependent helicase-like homolog</fullName>
    </alternativeName>
</protein>
<evidence type="ECO:0000256" key="27">
    <source>
        <dbReference type="ARBA" id="ARBA00064446"/>
    </source>
</evidence>
<dbReference type="GO" id="GO:0005524">
    <property type="term" value="F:ATP binding"/>
    <property type="evidence" value="ECO:0007669"/>
    <property type="project" value="UniProtKB-KW"/>
</dbReference>
<keyword evidence="22" id="KW-0234">DNA repair</keyword>
<feature type="domain" description="DNA2/NAM7 helicase helicase" evidence="29">
    <location>
        <begin position="729"/>
        <end position="796"/>
    </location>
</feature>
<dbReference type="GO" id="GO:0043137">
    <property type="term" value="P:DNA replication, removal of RNA primer"/>
    <property type="evidence" value="ECO:0007669"/>
    <property type="project" value="Ensembl"/>
</dbReference>
<dbReference type="PANTHER" id="PTHR36531:SF6">
    <property type="entry name" value="DNA REPLICATION ATP-DEPENDENT HELICASE_NUCLEASE DNA2"/>
    <property type="match status" value="1"/>
</dbReference>
<dbReference type="CDD" id="cd18808">
    <property type="entry name" value="SF1_C_Upf1"/>
    <property type="match status" value="1"/>
</dbReference>
<feature type="domain" description="DNA2/NAM7 helicase helicase" evidence="29">
    <location>
        <begin position="626"/>
        <end position="721"/>
    </location>
</feature>
<gene>
    <name evidence="33" type="primary">DNA2</name>
</gene>
<evidence type="ECO:0000256" key="2">
    <source>
        <dbReference type="ARBA" id="ARBA00004123"/>
    </source>
</evidence>
<dbReference type="GeneID" id="109264332"/>
<dbReference type="InterPro" id="IPR051827">
    <property type="entry name" value="Cas4_exonuclease"/>
</dbReference>
<keyword evidence="13" id="KW-0227">DNA damage</keyword>
<keyword evidence="23" id="KW-0539">Nucleus</keyword>
<feature type="domain" description="DNA2 rift barrel" evidence="31">
    <location>
        <begin position="469"/>
        <end position="566"/>
    </location>
</feature>
<dbReference type="AlphaFoldDB" id="A0A9W2UDN8"/>
<dbReference type="Pfam" id="PF21123">
    <property type="entry name" value="Dna2_Rift"/>
    <property type="match status" value="1"/>
</dbReference>
<evidence type="ECO:0000256" key="17">
    <source>
        <dbReference type="ARBA" id="ARBA00022990"/>
    </source>
</evidence>
<sequence>MLQLEELELLKKSLEGEAGPPAELFQKKVEASFSKTVLSRGMDNRYLVLAVNTVQNEEGNHEKHLIITASQSLEYKELCILRNDWCSLPVEPGDIIHLEGDCISDTWIIDEDFGYLILYPDILISGTSIASSIRCMRRAVLSETFRSCNPATRQMLIGTVLHEVFQKAISNSFAPEKLQEYAFQTIQEIKHLKEMYRLNLNQDEIKQEVEEYLPSFSKWAGDFMHKYISTDFPQMQLSLPSDGSNNNSTCNIEVINSLDIEESIWSPRFGLKGKIDVTVGVKIHRGYKTKYKIMPLELKTGKELNSVEHRSQLVLYTLLSQERRADPEAGLLLYLKTGHMYPVPAKHLDKRELLRLRNQMAFSLSNRISKSSVGKEKTNLAPLPQIIEEEQTCKYCSHVGNCALYSRAVEQQMDDSSVPIGMLPKIKEETQHLKLSHLEYFSLWCLMLTLESQSKDNKKNHQHIWLIPASEMEESGNCIGNLIRTERVKAVCDGQYLHNFQRKNGAMPITNLMAGDRVILSGEERTLFALSRGYVKEINMTSVTCLLDRNLSVLPESTLFRLDQEEKNCDIDTPLGNLSKLMENTRVSQKLRDLIIDFREPQFISYLSSVLPHDAKDTVACILKGLNKPQRQAMKKVLLSKDYTLIVGMPGTGKTTTICTLVRILYACGFSVLLTSYTHSAVDNILLKLAKFKIGFLRLGQTQKVHLDIQKFTEEEVCRSKSITSLALLEELYNSHRIVATTCMGINHPIFSRKTFDFCIVDEASQISQPVCLGPLFFSQRFVLVGDHQQLPPLVLNHEARALGMSESLFKRLEQNKNAVVQLTVQYRMNSKIMSLSNKLTYEGKLECGSDKVANAVINLPNFKAVKLELEFYADYSENPWMIGVFEPNNPVCFLNTDKVPAPEQVEKGGVSNITEAKLIVFLTSVFIKAGCKPSDIGIIAPYRQQLKIINDLLSHSSIGMVEVNTVDKYQGRDKSIILVTFVRSNKDGPLGELLRDWRRLNVAITRAKHKLILLGCVPSLNRYPPLGKLLHHLNSEKLIMDLPSEEHESLCHVLGGFQRR</sequence>
<feature type="domain" description="DNA replication factor Dna2 N-terminal" evidence="28">
    <location>
        <begin position="74"/>
        <end position="280"/>
    </location>
</feature>
<feature type="domain" description="DNA2/NAM7 helicase-like C-terminal" evidence="30">
    <location>
        <begin position="805"/>
        <end position="1017"/>
    </location>
</feature>
<evidence type="ECO:0000256" key="7">
    <source>
        <dbReference type="ARBA" id="ARBA00022485"/>
    </source>
</evidence>
<keyword evidence="21" id="KW-0496">Mitochondrion</keyword>
<dbReference type="InterPro" id="IPR011604">
    <property type="entry name" value="PDDEXK-like_dom_sf"/>
</dbReference>
<dbReference type="InterPro" id="IPR026851">
    <property type="entry name" value="Dna2/JHS1_DEXXQ-box"/>
</dbReference>
<evidence type="ECO:0000259" key="31">
    <source>
        <dbReference type="Pfam" id="PF21123"/>
    </source>
</evidence>
<evidence type="ECO:0000256" key="1">
    <source>
        <dbReference type="ARBA" id="ARBA00001966"/>
    </source>
</evidence>
<dbReference type="GO" id="GO:0000076">
    <property type="term" value="P:DNA replication checkpoint signaling"/>
    <property type="evidence" value="ECO:0007669"/>
    <property type="project" value="Ensembl"/>
</dbReference>
<evidence type="ECO:0000256" key="6">
    <source>
        <dbReference type="ARBA" id="ARBA00021516"/>
    </source>
</evidence>
<evidence type="ECO:0000313" key="32">
    <source>
        <dbReference type="Proteomes" id="UP001165780"/>
    </source>
</evidence>
<keyword evidence="8" id="KW-0235">DNA replication</keyword>
<reference evidence="33" key="1">
    <citation type="submission" date="2025-08" db="UniProtKB">
        <authorList>
            <consortium name="RefSeq"/>
        </authorList>
    </citation>
    <scope>IDENTIFICATION</scope>
    <source>
        <tissue evidence="33">Whole blood</tissue>
    </source>
</reference>
<evidence type="ECO:0000256" key="5">
    <source>
        <dbReference type="ARBA" id="ARBA00012551"/>
    </source>
</evidence>
<organism evidence="32 33">
    <name type="scientific">Panthera pardus</name>
    <name type="common">Leopard</name>
    <name type="synonym">Felis pardus</name>
    <dbReference type="NCBI Taxonomy" id="9691"/>
    <lineage>
        <taxon>Eukaryota</taxon>
        <taxon>Metazoa</taxon>
        <taxon>Chordata</taxon>
        <taxon>Craniata</taxon>
        <taxon>Vertebrata</taxon>
        <taxon>Euteleostomi</taxon>
        <taxon>Mammalia</taxon>
        <taxon>Eutheria</taxon>
        <taxon>Laurasiatheria</taxon>
        <taxon>Carnivora</taxon>
        <taxon>Feliformia</taxon>
        <taxon>Felidae</taxon>
        <taxon>Pantherinae</taxon>
        <taxon>Panthera</taxon>
    </lineage>
</organism>
<name>A0A9W2UDN8_PANPR</name>
<dbReference type="GO" id="GO:1902990">
    <property type="term" value="P:mitotic telomere maintenance via semi-conservative replication"/>
    <property type="evidence" value="ECO:0007669"/>
    <property type="project" value="Ensembl"/>
</dbReference>
<dbReference type="CDD" id="cd18041">
    <property type="entry name" value="DEXXQc_DNA2"/>
    <property type="match status" value="1"/>
</dbReference>
<dbReference type="InterPro" id="IPR047187">
    <property type="entry name" value="SF1_C_Upf1"/>
</dbReference>